<dbReference type="InterPro" id="IPR037069">
    <property type="entry name" value="AcylCoA_DH/ox_N_sf"/>
</dbReference>
<gene>
    <name evidence="8" type="ORF">ACIBG2_14525</name>
</gene>
<dbReference type="SUPFAM" id="SSF47203">
    <property type="entry name" value="Acyl-CoA dehydrogenase C-terminal domain-like"/>
    <property type="match status" value="1"/>
</dbReference>
<dbReference type="EMBL" id="JBITGY010000003">
    <property type="protein sequence ID" value="MFI6498603.1"/>
    <property type="molecule type" value="Genomic_DNA"/>
</dbReference>
<evidence type="ECO:0000256" key="1">
    <source>
        <dbReference type="ARBA" id="ARBA00001974"/>
    </source>
</evidence>
<evidence type="ECO:0000313" key="8">
    <source>
        <dbReference type="EMBL" id="MFI6498603.1"/>
    </source>
</evidence>
<dbReference type="InterPro" id="IPR036250">
    <property type="entry name" value="AcylCo_DH-like_C"/>
</dbReference>
<evidence type="ECO:0000313" key="9">
    <source>
        <dbReference type="Proteomes" id="UP001612741"/>
    </source>
</evidence>
<keyword evidence="9" id="KW-1185">Reference proteome</keyword>
<protein>
    <submittedName>
        <fullName evidence="8">Acyl-CoA dehydrogenase family protein</fullName>
        <ecNumber evidence="8">1.-.-.-</ecNumber>
    </submittedName>
</protein>
<dbReference type="Gene3D" id="1.10.540.10">
    <property type="entry name" value="Acyl-CoA dehydrogenase/oxidase, N-terminal domain"/>
    <property type="match status" value="1"/>
</dbReference>
<feature type="domain" description="Acyl-CoA dehydrogenase/oxidase C-terminal" evidence="6">
    <location>
        <begin position="193"/>
        <end position="301"/>
    </location>
</feature>
<dbReference type="Gene3D" id="1.20.140.10">
    <property type="entry name" value="Butyryl-CoA Dehydrogenase, subunit A, domain 3"/>
    <property type="match status" value="1"/>
</dbReference>
<dbReference type="InterPro" id="IPR013786">
    <property type="entry name" value="AcylCoA_DH/ox_N"/>
</dbReference>
<comment type="similarity">
    <text evidence="2">Belongs to the acyl-CoA dehydrogenase family.</text>
</comment>
<keyword evidence="3" id="KW-0285">Flavoprotein</keyword>
<dbReference type="Proteomes" id="UP001612741">
    <property type="component" value="Unassembled WGS sequence"/>
</dbReference>
<dbReference type="RefSeq" id="WP_397081836.1">
    <property type="nucleotide sequence ID" value="NZ_JBITGY010000003.1"/>
</dbReference>
<evidence type="ECO:0000256" key="5">
    <source>
        <dbReference type="ARBA" id="ARBA00023002"/>
    </source>
</evidence>
<dbReference type="PANTHER" id="PTHR43884">
    <property type="entry name" value="ACYL-COA DEHYDROGENASE"/>
    <property type="match status" value="1"/>
</dbReference>
<reference evidence="8 9" key="1">
    <citation type="submission" date="2024-10" db="EMBL/GenBank/DDBJ databases">
        <title>The Natural Products Discovery Center: Release of the First 8490 Sequenced Strains for Exploring Actinobacteria Biosynthetic Diversity.</title>
        <authorList>
            <person name="Kalkreuter E."/>
            <person name="Kautsar S.A."/>
            <person name="Yang D."/>
            <person name="Bader C.D."/>
            <person name="Teijaro C.N."/>
            <person name="Fluegel L."/>
            <person name="Davis C.M."/>
            <person name="Simpson J.R."/>
            <person name="Lauterbach L."/>
            <person name="Steele A.D."/>
            <person name="Gui C."/>
            <person name="Meng S."/>
            <person name="Li G."/>
            <person name="Viehrig K."/>
            <person name="Ye F."/>
            <person name="Su P."/>
            <person name="Kiefer A.F."/>
            <person name="Nichols A."/>
            <person name="Cepeda A.J."/>
            <person name="Yan W."/>
            <person name="Fan B."/>
            <person name="Jiang Y."/>
            <person name="Adhikari A."/>
            <person name="Zheng C.-J."/>
            <person name="Schuster L."/>
            <person name="Cowan T.M."/>
            <person name="Smanski M.J."/>
            <person name="Chevrette M.G."/>
            <person name="De Carvalho L.P.S."/>
            <person name="Shen B."/>
        </authorList>
    </citation>
    <scope>NUCLEOTIDE SEQUENCE [LARGE SCALE GENOMIC DNA]</scope>
    <source>
        <strain evidence="8 9">NPDC050545</strain>
    </source>
</reference>
<comment type="caution">
    <text evidence="8">The sequence shown here is derived from an EMBL/GenBank/DDBJ whole genome shotgun (WGS) entry which is preliminary data.</text>
</comment>
<evidence type="ECO:0000256" key="4">
    <source>
        <dbReference type="ARBA" id="ARBA00022827"/>
    </source>
</evidence>
<dbReference type="InterPro" id="IPR009100">
    <property type="entry name" value="AcylCoA_DH/oxidase_NM_dom_sf"/>
</dbReference>
<feature type="domain" description="Acyl-CoA dehydrogenase/oxidase N-terminal" evidence="7">
    <location>
        <begin position="16"/>
        <end position="94"/>
    </location>
</feature>
<keyword evidence="5 8" id="KW-0560">Oxidoreductase</keyword>
<evidence type="ECO:0000259" key="6">
    <source>
        <dbReference type="Pfam" id="PF00441"/>
    </source>
</evidence>
<comment type="cofactor">
    <cofactor evidence="1">
        <name>FAD</name>
        <dbReference type="ChEBI" id="CHEBI:57692"/>
    </cofactor>
</comment>
<organism evidence="8 9">
    <name type="scientific">Nonomuraea typhae</name>
    <dbReference type="NCBI Taxonomy" id="2603600"/>
    <lineage>
        <taxon>Bacteria</taxon>
        <taxon>Bacillati</taxon>
        <taxon>Actinomycetota</taxon>
        <taxon>Actinomycetes</taxon>
        <taxon>Streptosporangiales</taxon>
        <taxon>Streptosporangiaceae</taxon>
        <taxon>Nonomuraea</taxon>
    </lineage>
</organism>
<evidence type="ECO:0000256" key="2">
    <source>
        <dbReference type="ARBA" id="ARBA00009347"/>
    </source>
</evidence>
<dbReference type="SUPFAM" id="SSF56645">
    <property type="entry name" value="Acyl-CoA dehydrogenase NM domain-like"/>
    <property type="match status" value="1"/>
</dbReference>
<keyword evidence="4" id="KW-0274">FAD</keyword>
<name>A0ABW7YTL7_9ACTN</name>
<proteinExistence type="inferred from homology"/>
<accession>A0ABW7YTL7</accession>
<dbReference type="GO" id="GO:0016491">
    <property type="term" value="F:oxidoreductase activity"/>
    <property type="evidence" value="ECO:0007669"/>
    <property type="project" value="UniProtKB-KW"/>
</dbReference>
<dbReference type="Pfam" id="PF00441">
    <property type="entry name" value="Acyl-CoA_dh_1"/>
    <property type="match status" value="1"/>
</dbReference>
<evidence type="ECO:0000259" key="7">
    <source>
        <dbReference type="Pfam" id="PF02771"/>
    </source>
</evidence>
<dbReference type="PANTHER" id="PTHR43884:SF20">
    <property type="entry name" value="ACYL-COA DEHYDROGENASE FADE28"/>
    <property type="match status" value="1"/>
</dbReference>
<dbReference type="InterPro" id="IPR009075">
    <property type="entry name" value="AcylCo_DH/oxidase_C"/>
</dbReference>
<dbReference type="Pfam" id="PF02771">
    <property type="entry name" value="Acyl-CoA_dh_N"/>
    <property type="match status" value="1"/>
</dbReference>
<sequence>MDLLRGTVRSYLSRHPSATWTDFARALGVAGLTVPEEYGGAGCGPEEVASVAWELGRALSPQPFLQTAVLAVEALKRDGDRDARERLLPLLAEGSTTATVIFASPSYVPGPTPENHLDLANGSLSGEAPYVLEGDLVLVYVGGHLAAARPATREPYTTMDTTRPLSRLVFDRTPATILGGDAHMEEVRTLGIAALAAEQAGGAERCLETAVEYAKQRRQFGRPIGAFQAIKHMLADVAVLVESARSAALAAHESATNAAIAGAYCGAAYLRAAGENIQVHGGIGITWEHDAHRFFKRATSDAQLFRTPREHREQLARKLF</sequence>
<dbReference type="EC" id="1.-.-.-" evidence="8"/>
<evidence type="ECO:0000256" key="3">
    <source>
        <dbReference type="ARBA" id="ARBA00022630"/>
    </source>
</evidence>